<name>A0ABQ8YIG7_9EUKA</name>
<organism evidence="1 2">
    <name type="scientific">Anaeramoeba flamelloides</name>
    <dbReference type="NCBI Taxonomy" id="1746091"/>
    <lineage>
        <taxon>Eukaryota</taxon>
        <taxon>Metamonada</taxon>
        <taxon>Anaeramoebidae</taxon>
        <taxon>Anaeramoeba</taxon>
    </lineage>
</organism>
<accession>A0ABQ8YIG7</accession>
<keyword evidence="2" id="KW-1185">Reference proteome</keyword>
<evidence type="ECO:0000313" key="2">
    <source>
        <dbReference type="Proteomes" id="UP001150062"/>
    </source>
</evidence>
<dbReference type="EMBL" id="JAOAOG010000165">
    <property type="protein sequence ID" value="KAJ6244333.1"/>
    <property type="molecule type" value="Genomic_DNA"/>
</dbReference>
<proteinExistence type="predicted"/>
<protein>
    <submittedName>
        <fullName evidence="1">Uncharacterized protein</fullName>
    </submittedName>
</protein>
<dbReference type="Proteomes" id="UP001150062">
    <property type="component" value="Unassembled WGS sequence"/>
</dbReference>
<evidence type="ECO:0000313" key="1">
    <source>
        <dbReference type="EMBL" id="KAJ6244333.1"/>
    </source>
</evidence>
<sequence length="85" mass="9731">MTNILGFGGNFGYWRQPKDNFSPKPESLAILPEEVTQIVDVISIYNNIIVFLSSEVNAVATRDNLVFFLVFSFTKTSYLWCFLRS</sequence>
<gene>
    <name evidence="1" type="ORF">M0813_21243</name>
</gene>
<reference evidence="1" key="1">
    <citation type="submission" date="2022-08" db="EMBL/GenBank/DDBJ databases">
        <title>Novel sulfate-reducing endosymbionts in the free-living metamonad Anaeramoeba.</title>
        <authorList>
            <person name="Jerlstrom-Hultqvist J."/>
            <person name="Cepicka I."/>
            <person name="Gallot-Lavallee L."/>
            <person name="Salas-Leiva D."/>
            <person name="Curtis B.A."/>
            <person name="Zahonova K."/>
            <person name="Pipaliya S."/>
            <person name="Dacks J."/>
            <person name="Roger A.J."/>
        </authorList>
    </citation>
    <scope>NUCLEOTIDE SEQUENCE</scope>
    <source>
        <strain evidence="1">Schooner1</strain>
    </source>
</reference>
<comment type="caution">
    <text evidence="1">The sequence shown here is derived from an EMBL/GenBank/DDBJ whole genome shotgun (WGS) entry which is preliminary data.</text>
</comment>